<feature type="region of interest" description="Disordered" evidence="1">
    <location>
        <begin position="33"/>
        <end position="52"/>
    </location>
</feature>
<dbReference type="InterPro" id="IPR019076">
    <property type="entry name" value="Spore_lipoprot_YhcN/YlaJ-like"/>
</dbReference>
<dbReference type="OrthoDB" id="2691390at2"/>
<dbReference type="Proteomes" id="UP000184079">
    <property type="component" value="Unassembled WGS sequence"/>
</dbReference>
<dbReference type="AlphaFoldDB" id="A0A1M5VQT0"/>
<name>A0A1M5VQT0_9BACI</name>
<sequence length="177" mass="20297">MKRIIPIGLSVLFLATGCMDNDTATNERERIQNQLDPNKEAPADNDSNNRLGYVRYSKEQIDNDKEKQHSMRIDRTKMADMITRSMLRSDAFKEAATLVTDEEVLIAYEKADDFDKEKASQMAEKTAASILPRYFNIYSTDNTNLINDIQSLHNSTTTEDDYDNTINNIIKEMKNSK</sequence>
<keyword evidence="2" id="KW-0449">Lipoprotein</keyword>
<feature type="compositionally biased region" description="Basic and acidic residues" evidence="1">
    <location>
        <begin position="33"/>
        <end position="42"/>
    </location>
</feature>
<evidence type="ECO:0000313" key="3">
    <source>
        <dbReference type="Proteomes" id="UP000184079"/>
    </source>
</evidence>
<organism evidence="2 3">
    <name type="scientific">Virgibacillus chiguensis</name>
    <dbReference type="NCBI Taxonomy" id="411959"/>
    <lineage>
        <taxon>Bacteria</taxon>
        <taxon>Bacillati</taxon>
        <taxon>Bacillota</taxon>
        <taxon>Bacilli</taxon>
        <taxon>Bacillales</taxon>
        <taxon>Bacillaceae</taxon>
        <taxon>Virgibacillus</taxon>
    </lineage>
</organism>
<protein>
    <submittedName>
        <fullName evidence="2">Sporulation lipoprotein YhcN/YlaJ (Spore_YhcN_YlaJ)</fullName>
    </submittedName>
</protein>
<evidence type="ECO:0000313" key="2">
    <source>
        <dbReference type="EMBL" id="SHH77609.1"/>
    </source>
</evidence>
<reference evidence="3" key="1">
    <citation type="submission" date="2016-11" db="EMBL/GenBank/DDBJ databases">
        <authorList>
            <person name="Varghese N."/>
            <person name="Submissions S."/>
        </authorList>
    </citation>
    <scope>NUCLEOTIDE SEQUENCE [LARGE SCALE GENOMIC DNA]</scope>
    <source>
        <strain evidence="3">CGMCC 1.6496</strain>
    </source>
</reference>
<dbReference type="Pfam" id="PF09580">
    <property type="entry name" value="Spore_YhcN_YlaJ"/>
    <property type="match status" value="1"/>
</dbReference>
<dbReference type="RefSeq" id="WP_073010946.1">
    <property type="nucleotide sequence ID" value="NZ_FQXD01000013.1"/>
</dbReference>
<dbReference type="PROSITE" id="PS51257">
    <property type="entry name" value="PROKAR_LIPOPROTEIN"/>
    <property type="match status" value="1"/>
</dbReference>
<proteinExistence type="predicted"/>
<gene>
    <name evidence="2" type="ORF">SAMN05421807_11367</name>
</gene>
<keyword evidence="3" id="KW-1185">Reference proteome</keyword>
<accession>A0A1M5VQT0</accession>
<evidence type="ECO:0000256" key="1">
    <source>
        <dbReference type="SAM" id="MobiDB-lite"/>
    </source>
</evidence>
<dbReference type="EMBL" id="FQXD01000013">
    <property type="protein sequence ID" value="SHH77609.1"/>
    <property type="molecule type" value="Genomic_DNA"/>
</dbReference>